<feature type="repeat" description="TPR" evidence="3">
    <location>
        <begin position="662"/>
        <end position="695"/>
    </location>
</feature>
<reference evidence="6" key="3">
    <citation type="submission" date="2015-06" db="UniProtKB">
        <authorList>
            <consortium name="EnsemblProtists"/>
        </authorList>
    </citation>
    <scope>IDENTIFICATION</scope>
</reference>
<dbReference type="GO" id="GO:0030968">
    <property type="term" value="P:endoplasmic reticulum unfolded protein response"/>
    <property type="evidence" value="ECO:0007669"/>
    <property type="project" value="TreeGrafter"/>
</dbReference>
<dbReference type="GO" id="GO:0000030">
    <property type="term" value="F:mannosyltransferase activity"/>
    <property type="evidence" value="ECO:0007669"/>
    <property type="project" value="TreeGrafter"/>
</dbReference>
<dbReference type="SUPFAM" id="SSF48452">
    <property type="entry name" value="TPR-like"/>
    <property type="match status" value="1"/>
</dbReference>
<dbReference type="PROSITE" id="PS50005">
    <property type="entry name" value="TPR"/>
    <property type="match status" value="1"/>
</dbReference>
<evidence type="ECO:0000256" key="3">
    <source>
        <dbReference type="PROSITE-ProRule" id="PRU00339"/>
    </source>
</evidence>
<proteinExistence type="predicted"/>
<evidence type="ECO:0000256" key="4">
    <source>
        <dbReference type="SAM" id="MobiDB-lite"/>
    </source>
</evidence>
<organism evidence="5">
    <name type="scientific">Guillardia theta (strain CCMP2712)</name>
    <name type="common">Cryptophyte</name>
    <dbReference type="NCBI Taxonomy" id="905079"/>
    <lineage>
        <taxon>Eukaryota</taxon>
        <taxon>Cryptophyceae</taxon>
        <taxon>Pyrenomonadales</taxon>
        <taxon>Geminigeraceae</taxon>
        <taxon>Guillardia</taxon>
    </lineage>
</organism>
<feature type="region of interest" description="Disordered" evidence="4">
    <location>
        <begin position="1033"/>
        <end position="1056"/>
    </location>
</feature>
<keyword evidence="1" id="KW-0677">Repeat</keyword>
<feature type="compositionally biased region" description="Acidic residues" evidence="4">
    <location>
        <begin position="1033"/>
        <end position="1048"/>
    </location>
</feature>
<feature type="region of interest" description="Disordered" evidence="4">
    <location>
        <begin position="195"/>
        <end position="240"/>
    </location>
</feature>
<reference evidence="5 7" key="1">
    <citation type="journal article" date="2012" name="Nature">
        <title>Algal genomes reveal evolutionary mosaicism and the fate of nucleomorphs.</title>
        <authorList>
            <consortium name="DOE Joint Genome Institute"/>
            <person name="Curtis B.A."/>
            <person name="Tanifuji G."/>
            <person name="Burki F."/>
            <person name="Gruber A."/>
            <person name="Irimia M."/>
            <person name="Maruyama S."/>
            <person name="Arias M.C."/>
            <person name="Ball S.G."/>
            <person name="Gile G.H."/>
            <person name="Hirakawa Y."/>
            <person name="Hopkins J.F."/>
            <person name="Kuo A."/>
            <person name="Rensing S.A."/>
            <person name="Schmutz J."/>
            <person name="Symeonidi A."/>
            <person name="Elias M."/>
            <person name="Eveleigh R.J."/>
            <person name="Herman E.K."/>
            <person name="Klute M.J."/>
            <person name="Nakayama T."/>
            <person name="Obornik M."/>
            <person name="Reyes-Prieto A."/>
            <person name="Armbrust E.V."/>
            <person name="Aves S.J."/>
            <person name="Beiko R.G."/>
            <person name="Coutinho P."/>
            <person name="Dacks J.B."/>
            <person name="Durnford D.G."/>
            <person name="Fast N.M."/>
            <person name="Green B.R."/>
            <person name="Grisdale C.J."/>
            <person name="Hempel F."/>
            <person name="Henrissat B."/>
            <person name="Hoppner M.P."/>
            <person name="Ishida K."/>
            <person name="Kim E."/>
            <person name="Koreny L."/>
            <person name="Kroth P.G."/>
            <person name="Liu Y."/>
            <person name="Malik S.B."/>
            <person name="Maier U.G."/>
            <person name="McRose D."/>
            <person name="Mock T."/>
            <person name="Neilson J.A."/>
            <person name="Onodera N.T."/>
            <person name="Poole A.M."/>
            <person name="Pritham E.J."/>
            <person name="Richards T.A."/>
            <person name="Rocap G."/>
            <person name="Roy S.W."/>
            <person name="Sarai C."/>
            <person name="Schaack S."/>
            <person name="Shirato S."/>
            <person name="Slamovits C.H."/>
            <person name="Spencer D.F."/>
            <person name="Suzuki S."/>
            <person name="Worden A.Z."/>
            <person name="Zauner S."/>
            <person name="Barry K."/>
            <person name="Bell C."/>
            <person name="Bharti A.K."/>
            <person name="Crow J.A."/>
            <person name="Grimwood J."/>
            <person name="Kramer R."/>
            <person name="Lindquist E."/>
            <person name="Lucas S."/>
            <person name="Salamov A."/>
            <person name="McFadden G.I."/>
            <person name="Lane C.E."/>
            <person name="Keeling P.J."/>
            <person name="Gray M.W."/>
            <person name="Grigoriev I.V."/>
            <person name="Archibald J.M."/>
        </authorList>
    </citation>
    <scope>NUCLEOTIDE SEQUENCE</scope>
    <source>
        <strain evidence="5 7">CCMP2712</strain>
    </source>
</reference>
<reference evidence="7" key="2">
    <citation type="submission" date="2012-11" db="EMBL/GenBank/DDBJ databases">
        <authorList>
            <person name="Kuo A."/>
            <person name="Curtis B.A."/>
            <person name="Tanifuji G."/>
            <person name="Burki F."/>
            <person name="Gruber A."/>
            <person name="Irimia M."/>
            <person name="Maruyama S."/>
            <person name="Arias M.C."/>
            <person name="Ball S.G."/>
            <person name="Gile G.H."/>
            <person name="Hirakawa Y."/>
            <person name="Hopkins J.F."/>
            <person name="Rensing S.A."/>
            <person name="Schmutz J."/>
            <person name="Symeonidi A."/>
            <person name="Elias M."/>
            <person name="Eveleigh R.J."/>
            <person name="Herman E.K."/>
            <person name="Klute M.J."/>
            <person name="Nakayama T."/>
            <person name="Obornik M."/>
            <person name="Reyes-Prieto A."/>
            <person name="Armbrust E.V."/>
            <person name="Aves S.J."/>
            <person name="Beiko R.G."/>
            <person name="Coutinho P."/>
            <person name="Dacks J.B."/>
            <person name="Durnford D.G."/>
            <person name="Fast N.M."/>
            <person name="Green B.R."/>
            <person name="Grisdale C."/>
            <person name="Hempe F."/>
            <person name="Henrissat B."/>
            <person name="Hoppner M.P."/>
            <person name="Ishida K.-I."/>
            <person name="Kim E."/>
            <person name="Koreny L."/>
            <person name="Kroth P.G."/>
            <person name="Liu Y."/>
            <person name="Malik S.-B."/>
            <person name="Maier U.G."/>
            <person name="McRose D."/>
            <person name="Mock T."/>
            <person name="Neilson J.A."/>
            <person name="Onodera N.T."/>
            <person name="Poole A.M."/>
            <person name="Pritham E.J."/>
            <person name="Richards T.A."/>
            <person name="Rocap G."/>
            <person name="Roy S.W."/>
            <person name="Sarai C."/>
            <person name="Schaack S."/>
            <person name="Shirato S."/>
            <person name="Slamovits C.H."/>
            <person name="Spencer D.F."/>
            <person name="Suzuki S."/>
            <person name="Worden A.Z."/>
            <person name="Zauner S."/>
            <person name="Barry K."/>
            <person name="Bell C."/>
            <person name="Bharti A.K."/>
            <person name="Crow J.A."/>
            <person name="Grimwood J."/>
            <person name="Kramer R."/>
            <person name="Lindquist E."/>
            <person name="Lucas S."/>
            <person name="Salamov A."/>
            <person name="McFadden G.I."/>
            <person name="Lane C.E."/>
            <person name="Keeling P.J."/>
            <person name="Gray M.W."/>
            <person name="Grigoriev I.V."/>
            <person name="Archibald J.M."/>
        </authorList>
    </citation>
    <scope>NUCLEOTIDE SEQUENCE</scope>
    <source>
        <strain evidence="7">CCMP2712</strain>
    </source>
</reference>
<accession>L1IWQ3</accession>
<keyword evidence="7" id="KW-1185">Reference proteome</keyword>
<evidence type="ECO:0000313" key="7">
    <source>
        <dbReference type="Proteomes" id="UP000011087"/>
    </source>
</evidence>
<dbReference type="GO" id="GO:0035269">
    <property type="term" value="P:protein O-linked glycosylation via mannose"/>
    <property type="evidence" value="ECO:0007669"/>
    <property type="project" value="TreeGrafter"/>
</dbReference>
<dbReference type="OrthoDB" id="29013at2759"/>
<dbReference type="GeneID" id="17297394"/>
<dbReference type="PaxDb" id="55529-EKX40676"/>
<dbReference type="KEGG" id="gtt:GUITHDRAFT_142551"/>
<dbReference type="Gene3D" id="1.25.40.10">
    <property type="entry name" value="Tetratricopeptide repeat domain"/>
    <property type="match status" value="2"/>
</dbReference>
<dbReference type="PANTHER" id="PTHR44227">
    <property type="match status" value="1"/>
</dbReference>
<evidence type="ECO:0000256" key="2">
    <source>
        <dbReference type="ARBA" id="ARBA00022803"/>
    </source>
</evidence>
<name>L1IWQ3_GUITC</name>
<dbReference type="Proteomes" id="UP000011087">
    <property type="component" value="Unassembled WGS sequence"/>
</dbReference>
<evidence type="ECO:0000256" key="1">
    <source>
        <dbReference type="ARBA" id="ARBA00022737"/>
    </source>
</evidence>
<dbReference type="PANTHER" id="PTHR44227:SF3">
    <property type="entry name" value="PROTEIN O-MANNOSYL-TRANSFERASE TMTC4"/>
    <property type="match status" value="1"/>
</dbReference>
<dbReference type="SMART" id="SM00028">
    <property type="entry name" value="TPR"/>
    <property type="match status" value="3"/>
</dbReference>
<dbReference type="AlphaFoldDB" id="L1IWQ3"/>
<evidence type="ECO:0000313" key="6">
    <source>
        <dbReference type="EnsemblProtists" id="EKX40676"/>
    </source>
</evidence>
<dbReference type="InterPro" id="IPR011990">
    <property type="entry name" value="TPR-like_helical_dom_sf"/>
</dbReference>
<dbReference type="STRING" id="905079.L1IWQ3"/>
<evidence type="ECO:0000313" key="5">
    <source>
        <dbReference type="EMBL" id="EKX40676.1"/>
    </source>
</evidence>
<dbReference type="HOGENOM" id="CLU_286602_0_0_1"/>
<dbReference type="EnsemblProtists" id="EKX40676">
    <property type="protein sequence ID" value="EKX40676"/>
    <property type="gene ID" value="GUITHDRAFT_142551"/>
</dbReference>
<protein>
    <submittedName>
        <fullName evidence="5 6">Uncharacterized protein</fullName>
    </submittedName>
</protein>
<dbReference type="SUPFAM" id="SSF81901">
    <property type="entry name" value="HCP-like"/>
    <property type="match status" value="1"/>
</dbReference>
<sequence>MPGLAESLSAVGDRHSSMHQSRALGNDPVWRKRRSEIDQRRKRNRIEPCSFPASRTELTMTERVDVEASEGMTANKVIRSFLEGNFWFPVQIQGEKDNRISFTVDNKARCKMKWFEGDMEAPIEGAGDLRFLLASIFQVPCEEVDVAIRCLDNGKSLRMTSSNPRELLEELKTLTERSFFSVTRKGVDSGAEFEAADMMGDSDDMRVESTSDPGAKEMSDPARVSSLDHSDPLEGEEKSPGQRCLDKLLVEIHYMQAGRNETFLLRKLIDSEATGGKEEEDILIEMTWIQGKARFFLNAVRDLVLFLSRLFGTSFDHSHLSLVSSQDVSSVPQRISRYTSRLDFWAEMKKHGVLGTTKLYFQHVDVSVQLDQMREISLKSILGDLNPIPLPQFQPRTFDFRVTDGDKEEVMRIEMEAKGATGMSRTRCLDKHGSQDAIKVFAPIFRRKAKDSILELKVPATELPEKMATVTVDDISPSQFISLIAHCSLRDIAVRVAQKKNVDSNMMPLLNDPICRNNFPRRFGSTKGVKASSEAVNPLLVRGEEDPIEDDSDDGGVSIDPVRILLLSDKDWTNYCLASAKYLSFIGSFAEDSEFWDTSEALFELAIVTDNEQIAAQNGTIDHLTSARIRFDFAHFCQTKKIDLDLAEKLLRESIAFNPARSSVWHNLGILLMGKNGEQEAQTAFDRALMLNPSSIDTLCSKASLSLHMAKNISEICQLVERAESIKPGSFEVLLLKGSLFHHKDYNDQLGAFRNLLRAFRLQPYNVELLHTMGSFHKLVMNDVATAIEYFKQAFSFDPLDPQVLTSLALALMEGRRFKDEHDRVELEVDGLDYDFHEAFRLSQDAIALCPQSAHVHYVHGQCLEEFDQNMLAAKEEYEVALKLDPQHVEALCDLGSIYLNNLSDFQSAEKILHRALRIEPNNPQAHYHLSDIDVIVYNDVARAERRLLDTLNCTCNPRQQNVHQNWCNLLQTITYIQIFHFRNQSLPRHPLCLDFFTTCLKRLGILRSKMNLEGLPELYDCIRDQLDYNSTEEGEEDYMSEDGEDQNQETQQTDKNVCEKALSRLQTLLNARKSNSG</sequence>
<feature type="compositionally biased region" description="Basic and acidic residues" evidence="4">
    <location>
        <begin position="203"/>
        <end position="240"/>
    </location>
</feature>
<dbReference type="InterPro" id="IPR052346">
    <property type="entry name" value="O-mannosyl-transferase_TMTC"/>
</dbReference>
<gene>
    <name evidence="5" type="ORF">GUITHDRAFT_142551</name>
</gene>
<dbReference type="RefSeq" id="XP_005827656.1">
    <property type="nucleotide sequence ID" value="XM_005827599.1"/>
</dbReference>
<dbReference type="GO" id="GO:0005783">
    <property type="term" value="C:endoplasmic reticulum"/>
    <property type="evidence" value="ECO:0007669"/>
    <property type="project" value="TreeGrafter"/>
</dbReference>
<feature type="region of interest" description="Disordered" evidence="4">
    <location>
        <begin position="1"/>
        <end position="36"/>
    </location>
</feature>
<keyword evidence="2 3" id="KW-0802">TPR repeat</keyword>
<dbReference type="InterPro" id="IPR019734">
    <property type="entry name" value="TPR_rpt"/>
</dbReference>
<dbReference type="EMBL" id="JH993029">
    <property type="protein sequence ID" value="EKX40676.1"/>
    <property type="molecule type" value="Genomic_DNA"/>
</dbReference>
<dbReference type="Pfam" id="PF13181">
    <property type="entry name" value="TPR_8"/>
    <property type="match status" value="1"/>
</dbReference>